<evidence type="ECO:0000256" key="2">
    <source>
        <dbReference type="ARBA" id="ARBA00022473"/>
    </source>
</evidence>
<evidence type="ECO:0000259" key="8">
    <source>
        <dbReference type="PROSITE" id="PS50888"/>
    </source>
</evidence>
<dbReference type="InterPro" id="IPR054502">
    <property type="entry name" value="bHLH-TF_ACT-like_plant"/>
</dbReference>
<dbReference type="EMBL" id="JBJUIK010000017">
    <property type="protein sequence ID" value="KAL3497682.1"/>
    <property type="molecule type" value="Genomic_DNA"/>
</dbReference>
<dbReference type="PROSITE" id="PS50888">
    <property type="entry name" value="BHLH"/>
    <property type="match status" value="1"/>
</dbReference>
<dbReference type="InterPro" id="IPR011598">
    <property type="entry name" value="bHLH_dom"/>
</dbReference>
<sequence length="472" mass="51551">MLPSSTSMAWTGGGGEEEEADPFSLSWPTTTTHPPAAAAAAAAEEEETCKSHHHEIPDYFINNNNNLISSSSSTDHLPFSSFQTDTLYNTSPISSSFFAPTSYLSSLFSAISADPFDQSVYLDTNLPHFFFPNNPSIASSSNFPAFFGAPEVNLAEGFLGFGNNNMGLRPFEVLPTDGLQQQQQQRDSSLFAAAAAATATATDKCVSGEGGGVKLERKKKRDRDCDSGDEEDGEDVISCMNYYDSDEPPAKMNDCNVDRPDGSNGDYGADGNSKGKKKGFPAKNLMAERRRRKKLNDRLYMLRSIVPKISKMDRASILGDAIEYLKELLQRINDLHHELEANPPGSLMQQTSSFQPLTPPTLPTLPYRVKEELCLSSLPSPKNNQPARVEVRLREGKAVNIHMFCARRPGLLLSAISALENLGLDIQQAVISSFNGFALDVFRAEQCSESQDVLPEQVKAVLLDSAGYHGIM</sequence>
<dbReference type="GO" id="GO:0005634">
    <property type="term" value="C:nucleus"/>
    <property type="evidence" value="ECO:0007669"/>
    <property type="project" value="UniProtKB-SubCell"/>
</dbReference>
<feature type="region of interest" description="Disordered" evidence="7">
    <location>
        <begin position="1"/>
        <end position="29"/>
    </location>
</feature>
<evidence type="ECO:0000256" key="6">
    <source>
        <dbReference type="ARBA" id="ARBA00023242"/>
    </source>
</evidence>
<dbReference type="Gene3D" id="4.10.280.10">
    <property type="entry name" value="Helix-loop-helix DNA-binding domain"/>
    <property type="match status" value="1"/>
</dbReference>
<dbReference type="FunFam" id="4.10.280.10:FF:000066">
    <property type="entry name" value="BHLH transcription factor"/>
    <property type="match status" value="1"/>
</dbReference>
<dbReference type="GO" id="GO:0003677">
    <property type="term" value="F:DNA binding"/>
    <property type="evidence" value="ECO:0007669"/>
    <property type="project" value="UniProtKB-KW"/>
</dbReference>
<dbReference type="Pfam" id="PF22754">
    <property type="entry name" value="bHLH-TF_ACT-like_plant"/>
    <property type="match status" value="1"/>
</dbReference>
<dbReference type="InterPro" id="IPR051358">
    <property type="entry name" value="TF_AMS/ICE1/BHLH6-like"/>
</dbReference>
<reference evidence="9 10" key="1">
    <citation type="submission" date="2024-11" db="EMBL/GenBank/DDBJ databases">
        <title>A near-complete genome assembly of Cinchona calisaya.</title>
        <authorList>
            <person name="Lian D.C."/>
            <person name="Zhao X.W."/>
            <person name="Wei L."/>
        </authorList>
    </citation>
    <scope>NUCLEOTIDE SEQUENCE [LARGE SCALE GENOMIC DNA]</scope>
    <source>
        <tissue evidence="9">Nenye</tissue>
    </source>
</reference>
<comment type="subcellular location">
    <subcellularLocation>
        <location evidence="1">Nucleus</location>
    </subcellularLocation>
</comment>
<keyword evidence="6" id="KW-0539">Nucleus</keyword>
<dbReference type="CDD" id="cd11443">
    <property type="entry name" value="bHLH_AtAMS_like"/>
    <property type="match status" value="1"/>
</dbReference>
<proteinExistence type="predicted"/>
<evidence type="ECO:0000313" key="9">
    <source>
        <dbReference type="EMBL" id="KAL3497682.1"/>
    </source>
</evidence>
<dbReference type="GO" id="GO:0080090">
    <property type="term" value="P:regulation of primary metabolic process"/>
    <property type="evidence" value="ECO:0007669"/>
    <property type="project" value="UniProtKB-ARBA"/>
</dbReference>
<dbReference type="Proteomes" id="UP001630127">
    <property type="component" value="Unassembled WGS sequence"/>
</dbReference>
<keyword evidence="10" id="KW-1185">Reference proteome</keyword>
<gene>
    <name evidence="9" type="ORF">ACH5RR_040414</name>
</gene>
<protein>
    <recommendedName>
        <fullName evidence="8">BHLH domain-containing protein</fullName>
    </recommendedName>
</protein>
<dbReference type="PANTHER" id="PTHR31945:SF129">
    <property type="entry name" value="TRANSCRIPTION FACTOR SCREAM2"/>
    <property type="match status" value="1"/>
</dbReference>
<name>A0ABD2XRS6_9GENT</name>
<evidence type="ECO:0000256" key="1">
    <source>
        <dbReference type="ARBA" id="ARBA00004123"/>
    </source>
</evidence>
<evidence type="ECO:0000256" key="5">
    <source>
        <dbReference type="ARBA" id="ARBA00023163"/>
    </source>
</evidence>
<keyword evidence="2" id="KW-0217">Developmental protein</keyword>
<accession>A0ABD2XRS6</accession>
<dbReference type="PANTHER" id="PTHR31945">
    <property type="entry name" value="TRANSCRIPTION FACTOR SCREAM2-RELATED"/>
    <property type="match status" value="1"/>
</dbReference>
<dbReference type="AlphaFoldDB" id="A0ABD2XRS6"/>
<comment type="caution">
    <text evidence="9">The sequence shown here is derived from an EMBL/GenBank/DDBJ whole genome shotgun (WGS) entry which is preliminary data.</text>
</comment>
<feature type="region of interest" description="Disordered" evidence="7">
    <location>
        <begin position="216"/>
        <end position="283"/>
    </location>
</feature>
<dbReference type="InterPro" id="IPR036638">
    <property type="entry name" value="HLH_DNA-bd_sf"/>
</dbReference>
<keyword evidence="3" id="KW-0805">Transcription regulation</keyword>
<evidence type="ECO:0000256" key="4">
    <source>
        <dbReference type="ARBA" id="ARBA00023125"/>
    </source>
</evidence>
<keyword evidence="4" id="KW-0238">DNA-binding</keyword>
<dbReference type="CDD" id="cd04873">
    <property type="entry name" value="ACT_UUR-ACR-like"/>
    <property type="match status" value="1"/>
</dbReference>
<evidence type="ECO:0000256" key="3">
    <source>
        <dbReference type="ARBA" id="ARBA00023015"/>
    </source>
</evidence>
<evidence type="ECO:0000256" key="7">
    <source>
        <dbReference type="SAM" id="MobiDB-lite"/>
    </source>
</evidence>
<evidence type="ECO:0000313" key="10">
    <source>
        <dbReference type="Proteomes" id="UP001630127"/>
    </source>
</evidence>
<dbReference type="Pfam" id="PF00010">
    <property type="entry name" value="HLH"/>
    <property type="match status" value="1"/>
</dbReference>
<dbReference type="SUPFAM" id="SSF47459">
    <property type="entry name" value="HLH, helix-loop-helix DNA-binding domain"/>
    <property type="match status" value="1"/>
</dbReference>
<organism evidence="9 10">
    <name type="scientific">Cinchona calisaya</name>
    <dbReference type="NCBI Taxonomy" id="153742"/>
    <lineage>
        <taxon>Eukaryota</taxon>
        <taxon>Viridiplantae</taxon>
        <taxon>Streptophyta</taxon>
        <taxon>Embryophyta</taxon>
        <taxon>Tracheophyta</taxon>
        <taxon>Spermatophyta</taxon>
        <taxon>Magnoliopsida</taxon>
        <taxon>eudicotyledons</taxon>
        <taxon>Gunneridae</taxon>
        <taxon>Pentapetalae</taxon>
        <taxon>asterids</taxon>
        <taxon>lamiids</taxon>
        <taxon>Gentianales</taxon>
        <taxon>Rubiaceae</taxon>
        <taxon>Cinchonoideae</taxon>
        <taxon>Cinchoneae</taxon>
        <taxon>Cinchona</taxon>
    </lineage>
</organism>
<dbReference type="SMART" id="SM00353">
    <property type="entry name" value="HLH"/>
    <property type="match status" value="1"/>
</dbReference>
<keyword evidence="5" id="KW-0804">Transcription</keyword>
<feature type="domain" description="BHLH" evidence="8">
    <location>
        <begin position="279"/>
        <end position="328"/>
    </location>
</feature>